<evidence type="ECO:0000256" key="1">
    <source>
        <dbReference type="ARBA" id="ARBA00000677"/>
    </source>
</evidence>
<evidence type="ECO:0000256" key="6">
    <source>
        <dbReference type="PIRSR" id="PIRSR600223-1"/>
    </source>
</evidence>
<dbReference type="EC" id="3.4.21.89" evidence="3 7"/>
<gene>
    <name evidence="9" type="ORF">SAMN04488138_10741</name>
</gene>
<dbReference type="InterPro" id="IPR036286">
    <property type="entry name" value="LexA/Signal_pep-like_sf"/>
</dbReference>
<dbReference type="NCBIfam" id="TIGR02227">
    <property type="entry name" value="sigpep_I_bact"/>
    <property type="match status" value="1"/>
</dbReference>
<evidence type="ECO:0000256" key="5">
    <source>
        <dbReference type="ARBA" id="ARBA00022801"/>
    </source>
</evidence>
<organism evidence="9 10">
    <name type="scientific">Celeribacter halophilus</name>
    <dbReference type="NCBI Taxonomy" id="576117"/>
    <lineage>
        <taxon>Bacteria</taxon>
        <taxon>Pseudomonadati</taxon>
        <taxon>Pseudomonadota</taxon>
        <taxon>Alphaproteobacteria</taxon>
        <taxon>Rhodobacterales</taxon>
        <taxon>Roseobacteraceae</taxon>
        <taxon>Celeribacter</taxon>
    </lineage>
</organism>
<dbReference type="AlphaFoldDB" id="A0A1I3SRZ4"/>
<dbReference type="CDD" id="cd06530">
    <property type="entry name" value="S26_SPase_I"/>
    <property type="match status" value="1"/>
</dbReference>
<evidence type="ECO:0000256" key="4">
    <source>
        <dbReference type="ARBA" id="ARBA00019232"/>
    </source>
</evidence>
<dbReference type="SUPFAM" id="SSF51306">
    <property type="entry name" value="LexA/Signal peptidase"/>
    <property type="match status" value="1"/>
</dbReference>
<comment type="subcellular location">
    <subcellularLocation>
        <location evidence="7">Membrane</location>
        <topology evidence="7">Single-pass type II membrane protein</topology>
    </subcellularLocation>
</comment>
<feature type="active site" evidence="6">
    <location>
        <position position="39"/>
    </location>
</feature>
<dbReference type="Gene3D" id="2.10.109.10">
    <property type="entry name" value="Umud Fragment, subunit A"/>
    <property type="match status" value="2"/>
</dbReference>
<keyword evidence="5 7" id="KW-0378">Hydrolase</keyword>
<dbReference type="RefSeq" id="WP_066604627.1">
    <property type="nucleotide sequence ID" value="NZ_FORY01000007.1"/>
</dbReference>
<dbReference type="EMBL" id="FORY01000007">
    <property type="protein sequence ID" value="SFJ61130.1"/>
    <property type="molecule type" value="Genomic_DNA"/>
</dbReference>
<evidence type="ECO:0000256" key="3">
    <source>
        <dbReference type="ARBA" id="ARBA00013208"/>
    </source>
</evidence>
<dbReference type="GeneID" id="98665091"/>
<evidence type="ECO:0000259" key="8">
    <source>
        <dbReference type="Pfam" id="PF10502"/>
    </source>
</evidence>
<dbReference type="Proteomes" id="UP000183299">
    <property type="component" value="Unassembled WGS sequence"/>
</dbReference>
<keyword evidence="7" id="KW-0812">Transmembrane</keyword>
<dbReference type="Pfam" id="PF10502">
    <property type="entry name" value="Peptidase_S26"/>
    <property type="match status" value="1"/>
</dbReference>
<dbReference type="InterPro" id="IPR000223">
    <property type="entry name" value="Pept_S26A_signal_pept_1"/>
</dbReference>
<dbReference type="OrthoDB" id="9815782at2"/>
<evidence type="ECO:0000256" key="7">
    <source>
        <dbReference type="RuleBase" id="RU362042"/>
    </source>
</evidence>
<dbReference type="STRING" id="576117.SAMN04488138_10741"/>
<keyword evidence="7" id="KW-0472">Membrane</keyword>
<evidence type="ECO:0000256" key="2">
    <source>
        <dbReference type="ARBA" id="ARBA00009370"/>
    </source>
</evidence>
<dbReference type="InterPro" id="IPR019758">
    <property type="entry name" value="Pept_S26A_signal_pept_1_CS"/>
</dbReference>
<reference evidence="9 10" key="1">
    <citation type="submission" date="2016-10" db="EMBL/GenBank/DDBJ databases">
        <authorList>
            <person name="de Groot N.N."/>
        </authorList>
    </citation>
    <scope>NUCLEOTIDE SEQUENCE [LARGE SCALE GENOMIC DNA]</scope>
    <source>
        <strain evidence="9 10">CGMCC 1.8891</strain>
    </source>
</reference>
<name>A0A1I3SRZ4_9RHOB</name>
<keyword evidence="7" id="KW-0645">Protease</keyword>
<evidence type="ECO:0000313" key="9">
    <source>
        <dbReference type="EMBL" id="SFJ61130.1"/>
    </source>
</evidence>
<dbReference type="GO" id="GO:0016020">
    <property type="term" value="C:membrane"/>
    <property type="evidence" value="ECO:0007669"/>
    <property type="project" value="UniProtKB-SubCell"/>
</dbReference>
<keyword evidence="7" id="KW-1133">Transmembrane helix</keyword>
<comment type="catalytic activity">
    <reaction evidence="1 7">
        <text>Cleavage of hydrophobic, N-terminal signal or leader sequences from secreted and periplasmic proteins.</text>
        <dbReference type="EC" id="3.4.21.89"/>
    </reaction>
</comment>
<dbReference type="GO" id="GO:0006465">
    <property type="term" value="P:signal peptide processing"/>
    <property type="evidence" value="ECO:0007669"/>
    <property type="project" value="InterPro"/>
</dbReference>
<evidence type="ECO:0000313" key="10">
    <source>
        <dbReference type="Proteomes" id="UP000183299"/>
    </source>
</evidence>
<dbReference type="PROSITE" id="PS00761">
    <property type="entry name" value="SPASE_I_3"/>
    <property type="match status" value="1"/>
</dbReference>
<feature type="transmembrane region" description="Helical" evidence="7">
    <location>
        <begin position="15"/>
        <end position="35"/>
    </location>
</feature>
<keyword evidence="10" id="KW-1185">Reference proteome</keyword>
<dbReference type="InterPro" id="IPR019757">
    <property type="entry name" value="Pept_S26A_signal_pept_1_Lys-AS"/>
</dbReference>
<dbReference type="PANTHER" id="PTHR43390:SF1">
    <property type="entry name" value="CHLOROPLAST PROCESSING PEPTIDASE"/>
    <property type="match status" value="1"/>
</dbReference>
<protein>
    <recommendedName>
        <fullName evidence="4 7">Signal peptidase I</fullName>
        <ecNumber evidence="3 7">3.4.21.89</ecNumber>
    </recommendedName>
</protein>
<dbReference type="GO" id="GO:0004252">
    <property type="term" value="F:serine-type endopeptidase activity"/>
    <property type="evidence" value="ECO:0007669"/>
    <property type="project" value="InterPro"/>
</dbReference>
<dbReference type="GO" id="GO:0009003">
    <property type="term" value="F:signal peptidase activity"/>
    <property type="evidence" value="ECO:0007669"/>
    <property type="project" value="UniProtKB-EC"/>
</dbReference>
<dbReference type="InterPro" id="IPR019533">
    <property type="entry name" value="Peptidase_S26"/>
</dbReference>
<feature type="domain" description="Peptidase S26" evidence="8">
    <location>
        <begin position="9"/>
        <end position="235"/>
    </location>
</feature>
<dbReference type="PROSITE" id="PS00760">
    <property type="entry name" value="SPASE_I_2"/>
    <property type="match status" value="1"/>
</dbReference>
<feature type="active site" evidence="6">
    <location>
        <position position="102"/>
    </location>
</feature>
<sequence>MSSAKDSLVETVKTVVYALLIAGIFRTLFFQPFFIPSSSMKDTLLIGDFLFVNKMSYGYSQWSCPKAVNFLCPISGRILGSEPERGDIVVFEHPTQHRTFVKRLIGMPGDRVQITDGVIFINGEEVTQTPDGNFVETFEKQGAAGRYPACANTPGEGGECIKEKFIETLPGGRQHSILNIRTTGVDNTQVYTVPENNYFFMGDNRDNSADSRVPTTMGGVGFVPEEYLVGKVSRVMFSAAGKHLVYFWTWRKDRFFKALQ</sequence>
<accession>A0A1I3SRZ4</accession>
<proteinExistence type="inferred from homology"/>
<dbReference type="PANTHER" id="PTHR43390">
    <property type="entry name" value="SIGNAL PEPTIDASE I"/>
    <property type="match status" value="1"/>
</dbReference>
<dbReference type="PRINTS" id="PR00727">
    <property type="entry name" value="LEADERPTASE"/>
</dbReference>
<comment type="similarity">
    <text evidence="2 7">Belongs to the peptidase S26 family.</text>
</comment>